<keyword evidence="3" id="KW-1185">Reference proteome</keyword>
<name>A0A6A4GT94_9AGAR</name>
<reference evidence="2" key="1">
    <citation type="journal article" date="2019" name="Environ. Microbiol.">
        <title>Fungal ecological strategies reflected in gene transcription - a case study of two litter decomposers.</title>
        <authorList>
            <person name="Barbi F."/>
            <person name="Kohler A."/>
            <person name="Barry K."/>
            <person name="Baskaran P."/>
            <person name="Daum C."/>
            <person name="Fauchery L."/>
            <person name="Ihrmark K."/>
            <person name="Kuo A."/>
            <person name="LaButti K."/>
            <person name="Lipzen A."/>
            <person name="Morin E."/>
            <person name="Grigoriev I.V."/>
            <person name="Henrissat B."/>
            <person name="Lindahl B."/>
            <person name="Martin F."/>
        </authorList>
    </citation>
    <scope>NUCLEOTIDE SEQUENCE</scope>
    <source>
        <strain evidence="2">JB14</strain>
    </source>
</reference>
<feature type="transmembrane region" description="Helical" evidence="1">
    <location>
        <begin position="28"/>
        <end position="49"/>
    </location>
</feature>
<gene>
    <name evidence="2" type="ORF">BT96DRAFT_414877</name>
</gene>
<keyword evidence="1" id="KW-1133">Transmembrane helix</keyword>
<keyword evidence="1" id="KW-0812">Transmembrane</keyword>
<feature type="transmembrane region" description="Helical" evidence="1">
    <location>
        <begin position="126"/>
        <end position="150"/>
    </location>
</feature>
<dbReference type="EMBL" id="ML769715">
    <property type="protein sequence ID" value="KAE9389019.1"/>
    <property type="molecule type" value="Genomic_DNA"/>
</dbReference>
<dbReference type="OrthoDB" id="3053184at2759"/>
<keyword evidence="1" id="KW-0472">Membrane</keyword>
<dbReference type="Proteomes" id="UP000799118">
    <property type="component" value="Unassembled WGS sequence"/>
</dbReference>
<accession>A0A6A4GT94</accession>
<evidence type="ECO:0000256" key="1">
    <source>
        <dbReference type="SAM" id="Phobius"/>
    </source>
</evidence>
<dbReference type="AlphaFoldDB" id="A0A6A4GT94"/>
<evidence type="ECO:0000313" key="2">
    <source>
        <dbReference type="EMBL" id="KAE9389019.1"/>
    </source>
</evidence>
<evidence type="ECO:0000313" key="3">
    <source>
        <dbReference type="Proteomes" id="UP000799118"/>
    </source>
</evidence>
<feature type="transmembrane region" description="Helical" evidence="1">
    <location>
        <begin position="156"/>
        <end position="173"/>
    </location>
</feature>
<sequence>MVIYVLANCCADIILLFRLYHIWESRKFIILPPAFLTAVNLALGIASIIGDQIPNGQTFYMDSDRNLTAFLGMPKVGEALLITCLVVSFFTNVLLTVMIAGRIWWIRRTVTHMGYRALFQQYNTAFAIFVESGIIYPIILLISLITVLAVPLVINIFPILIQVVSIAPMLILVRSGLGVSTEGVQSSDQATDTMKKSELDTDTLLEQKPLYSNKGYYEV</sequence>
<feature type="transmembrane region" description="Helical" evidence="1">
    <location>
        <begin position="79"/>
        <end position="105"/>
    </location>
</feature>
<proteinExistence type="predicted"/>
<organism evidence="2 3">
    <name type="scientific">Gymnopus androsaceus JB14</name>
    <dbReference type="NCBI Taxonomy" id="1447944"/>
    <lineage>
        <taxon>Eukaryota</taxon>
        <taxon>Fungi</taxon>
        <taxon>Dikarya</taxon>
        <taxon>Basidiomycota</taxon>
        <taxon>Agaricomycotina</taxon>
        <taxon>Agaricomycetes</taxon>
        <taxon>Agaricomycetidae</taxon>
        <taxon>Agaricales</taxon>
        <taxon>Marasmiineae</taxon>
        <taxon>Omphalotaceae</taxon>
        <taxon>Gymnopus</taxon>
    </lineage>
</organism>
<protein>
    <submittedName>
        <fullName evidence="2">Uncharacterized protein</fullName>
    </submittedName>
</protein>